<evidence type="ECO:0000256" key="2">
    <source>
        <dbReference type="ARBA" id="ARBA00022664"/>
    </source>
</evidence>
<dbReference type="Pfam" id="PF18694">
    <property type="entry name" value="TDP-43_N"/>
    <property type="match status" value="1"/>
</dbReference>
<dbReference type="EMBL" id="JBBCAQ010000032">
    <property type="protein sequence ID" value="KAK7583853.1"/>
    <property type="molecule type" value="Genomic_DNA"/>
</dbReference>
<name>A0AAN9TH03_9HEMI</name>
<evidence type="ECO:0000256" key="1">
    <source>
        <dbReference type="ARBA" id="ARBA00004123"/>
    </source>
</evidence>
<gene>
    <name evidence="11" type="ORF">V9T40_004816</name>
</gene>
<dbReference type="SMART" id="SM00360">
    <property type="entry name" value="RRM"/>
    <property type="match status" value="2"/>
</dbReference>
<reference evidence="11 12" key="1">
    <citation type="submission" date="2024-03" db="EMBL/GenBank/DDBJ databases">
        <title>Adaptation during the transition from Ophiocordyceps entomopathogen to insect associate is accompanied by gene loss and intensified selection.</title>
        <authorList>
            <person name="Ward C.M."/>
            <person name="Onetto C.A."/>
            <person name="Borneman A.R."/>
        </authorList>
    </citation>
    <scope>NUCLEOTIDE SEQUENCE [LARGE SCALE GENOMIC DNA]</scope>
    <source>
        <strain evidence="11">AWRI1</strain>
        <tissue evidence="11">Single Adult Female</tissue>
    </source>
</reference>
<dbReference type="InterPro" id="IPR035979">
    <property type="entry name" value="RBD_domain_sf"/>
</dbReference>
<dbReference type="PANTHER" id="PTHR48033:SF9">
    <property type="entry name" value="TAR DNA-BINDING PROTEIN 43"/>
    <property type="match status" value="1"/>
</dbReference>
<dbReference type="InterPro" id="IPR012677">
    <property type="entry name" value="Nucleotide-bd_a/b_plait_sf"/>
</dbReference>
<keyword evidence="12" id="KW-1185">Reference proteome</keyword>
<evidence type="ECO:0000256" key="6">
    <source>
        <dbReference type="ARBA" id="ARBA00023163"/>
    </source>
</evidence>
<evidence type="ECO:0000256" key="4">
    <source>
        <dbReference type="ARBA" id="ARBA00022884"/>
    </source>
</evidence>
<dbReference type="GO" id="GO:0006397">
    <property type="term" value="P:mRNA processing"/>
    <property type="evidence" value="ECO:0007669"/>
    <property type="project" value="UniProtKB-KW"/>
</dbReference>
<keyword evidence="6" id="KW-0804">Transcription</keyword>
<evidence type="ECO:0000256" key="8">
    <source>
        <dbReference type="ARBA" id="ARBA00023242"/>
    </source>
</evidence>
<keyword evidence="4 9" id="KW-0694">RNA-binding</keyword>
<comment type="caution">
    <text evidence="11">The sequence shown here is derived from an EMBL/GenBank/DDBJ whole genome shotgun (WGS) entry which is preliminary data.</text>
</comment>
<dbReference type="SUPFAM" id="SSF54928">
    <property type="entry name" value="RNA-binding domain, RBD"/>
    <property type="match status" value="1"/>
</dbReference>
<protein>
    <recommendedName>
        <fullName evidence="10">RRM domain-containing protein</fullName>
    </recommendedName>
</protein>
<dbReference type="GO" id="GO:0003723">
    <property type="term" value="F:RNA binding"/>
    <property type="evidence" value="ECO:0007669"/>
    <property type="project" value="UniProtKB-UniRule"/>
</dbReference>
<dbReference type="CDD" id="cd12322">
    <property type="entry name" value="RRM2_TDP43"/>
    <property type="match status" value="1"/>
</dbReference>
<feature type="domain" description="RRM" evidence="10">
    <location>
        <begin position="104"/>
        <end position="180"/>
    </location>
</feature>
<feature type="domain" description="RRM" evidence="10">
    <location>
        <begin position="190"/>
        <end position="261"/>
    </location>
</feature>
<dbReference type="CDD" id="cd19609">
    <property type="entry name" value="NTD_TDP-43"/>
    <property type="match status" value="1"/>
</dbReference>
<evidence type="ECO:0000313" key="12">
    <source>
        <dbReference type="Proteomes" id="UP001367676"/>
    </source>
</evidence>
<dbReference type="FunFam" id="3.30.70.330:FF:000107">
    <property type="entry name" value="TAR DNA-binding protein 43"/>
    <property type="match status" value="1"/>
</dbReference>
<keyword evidence="5" id="KW-0805">Transcription regulation</keyword>
<dbReference type="PANTHER" id="PTHR48033">
    <property type="entry name" value="RNA-BINDING (RRM/RBD/RNP MOTIFS) FAMILY PROTEIN"/>
    <property type="match status" value="1"/>
</dbReference>
<evidence type="ECO:0000313" key="11">
    <source>
        <dbReference type="EMBL" id="KAK7583853.1"/>
    </source>
</evidence>
<dbReference type="CDD" id="cd12321">
    <property type="entry name" value="RRM1_TDP43"/>
    <property type="match status" value="1"/>
</dbReference>
<dbReference type="Proteomes" id="UP001367676">
    <property type="component" value="Unassembled WGS sequence"/>
</dbReference>
<keyword evidence="7" id="KW-0508">mRNA splicing</keyword>
<evidence type="ECO:0000256" key="3">
    <source>
        <dbReference type="ARBA" id="ARBA00022737"/>
    </source>
</evidence>
<evidence type="ECO:0000259" key="10">
    <source>
        <dbReference type="PROSITE" id="PS50102"/>
    </source>
</evidence>
<dbReference type="GO" id="GO:0000785">
    <property type="term" value="C:chromatin"/>
    <property type="evidence" value="ECO:0007669"/>
    <property type="project" value="TreeGrafter"/>
</dbReference>
<dbReference type="GO" id="GO:0005654">
    <property type="term" value="C:nucleoplasm"/>
    <property type="evidence" value="ECO:0007669"/>
    <property type="project" value="TreeGrafter"/>
</dbReference>
<dbReference type="Gene3D" id="3.30.70.330">
    <property type="match status" value="2"/>
</dbReference>
<dbReference type="InterPro" id="IPR000504">
    <property type="entry name" value="RRM_dom"/>
</dbReference>
<evidence type="ECO:0000256" key="5">
    <source>
        <dbReference type="ARBA" id="ARBA00023015"/>
    </source>
</evidence>
<dbReference type="GO" id="GO:0010468">
    <property type="term" value="P:regulation of gene expression"/>
    <property type="evidence" value="ECO:0007669"/>
    <property type="project" value="TreeGrafter"/>
</dbReference>
<dbReference type="GO" id="GO:0008380">
    <property type="term" value="P:RNA splicing"/>
    <property type="evidence" value="ECO:0007669"/>
    <property type="project" value="UniProtKB-KW"/>
</dbReference>
<dbReference type="InterPro" id="IPR041105">
    <property type="entry name" value="TDP-43_N"/>
</dbReference>
<dbReference type="AlphaFoldDB" id="A0AAN9TH03"/>
<keyword evidence="3" id="KW-0677">Repeat</keyword>
<keyword evidence="8" id="KW-0539">Nucleus</keyword>
<sequence length="357" mass="40168">MSCNYVRVCEEAGEEPIELPAEEDNSLLLSTVAAQFPGVSGLKFEIESFFRGVKLSDGRLYPPDGYWGKILYYCVFPKENKRKCVDSPSNSQVKTKRFDSNICIDLIVLGLPWQLTETELKDYFEAFGNIKMAMIKRNNSTGQSKGFGFIRYENYESQMKVLSKRHFICGRWCDVKIPDSKEGADIHIHCKIFVGRISESITSDDLRNYFCQFGQVTDVYIPKPFRSFAFVTFDNPDAAQNLIGEDHIIKGVSVHVSEAAPRYSNSSRLRAQRDNSINGITWPSYSNKSTHIKNRSHVESSSSAAALLSALGVNPTVLAAVNQLGVNFSSKNSNFAPVNKGYEYNSNDFGDIPKYYH</sequence>
<organism evidence="11 12">
    <name type="scientific">Parthenolecanium corni</name>
    <dbReference type="NCBI Taxonomy" id="536013"/>
    <lineage>
        <taxon>Eukaryota</taxon>
        <taxon>Metazoa</taxon>
        <taxon>Ecdysozoa</taxon>
        <taxon>Arthropoda</taxon>
        <taxon>Hexapoda</taxon>
        <taxon>Insecta</taxon>
        <taxon>Pterygota</taxon>
        <taxon>Neoptera</taxon>
        <taxon>Paraneoptera</taxon>
        <taxon>Hemiptera</taxon>
        <taxon>Sternorrhyncha</taxon>
        <taxon>Coccoidea</taxon>
        <taxon>Coccidae</taxon>
        <taxon>Parthenolecanium</taxon>
    </lineage>
</organism>
<comment type="subcellular location">
    <subcellularLocation>
        <location evidence="1">Nucleus</location>
    </subcellularLocation>
</comment>
<keyword evidence="2" id="KW-0507">mRNA processing</keyword>
<evidence type="ECO:0000256" key="7">
    <source>
        <dbReference type="ARBA" id="ARBA00023187"/>
    </source>
</evidence>
<evidence type="ECO:0000256" key="9">
    <source>
        <dbReference type="PROSITE-ProRule" id="PRU00176"/>
    </source>
</evidence>
<dbReference type="Pfam" id="PF00076">
    <property type="entry name" value="RRM_1"/>
    <property type="match status" value="2"/>
</dbReference>
<dbReference type="PROSITE" id="PS50102">
    <property type="entry name" value="RRM"/>
    <property type="match status" value="2"/>
</dbReference>
<accession>A0AAN9TH03</accession>
<proteinExistence type="predicted"/>